<protein>
    <recommendedName>
        <fullName evidence="5">Tectonic domain-containing protein</fullName>
    </recommendedName>
</protein>
<evidence type="ECO:0000313" key="3">
    <source>
        <dbReference type="EMBL" id="KAK8895678.1"/>
    </source>
</evidence>
<keyword evidence="1" id="KW-0812">Transmembrane</keyword>
<evidence type="ECO:0000256" key="1">
    <source>
        <dbReference type="SAM" id="Phobius"/>
    </source>
</evidence>
<feature type="transmembrane region" description="Helical" evidence="1">
    <location>
        <begin position="512"/>
        <end position="534"/>
    </location>
</feature>
<evidence type="ECO:0000313" key="4">
    <source>
        <dbReference type="Proteomes" id="UP001470230"/>
    </source>
</evidence>
<dbReference type="Proteomes" id="UP001470230">
    <property type="component" value="Unassembled WGS sequence"/>
</dbReference>
<dbReference type="EMBL" id="JAPFFF010000003">
    <property type="protein sequence ID" value="KAK8895678.1"/>
    <property type="molecule type" value="Genomic_DNA"/>
</dbReference>
<feature type="signal peptide" evidence="2">
    <location>
        <begin position="1"/>
        <end position="17"/>
    </location>
</feature>
<gene>
    <name evidence="3" type="ORF">M9Y10_024148</name>
</gene>
<organism evidence="3 4">
    <name type="scientific">Tritrichomonas musculus</name>
    <dbReference type="NCBI Taxonomy" id="1915356"/>
    <lineage>
        <taxon>Eukaryota</taxon>
        <taxon>Metamonada</taxon>
        <taxon>Parabasalia</taxon>
        <taxon>Tritrichomonadida</taxon>
        <taxon>Tritrichomonadidae</taxon>
        <taxon>Tritrichomonas</taxon>
    </lineage>
</organism>
<keyword evidence="2" id="KW-0732">Signal</keyword>
<evidence type="ECO:0008006" key="5">
    <source>
        <dbReference type="Google" id="ProtNLM"/>
    </source>
</evidence>
<evidence type="ECO:0000256" key="2">
    <source>
        <dbReference type="SAM" id="SignalP"/>
    </source>
</evidence>
<name>A0ABR2KXA3_9EUKA</name>
<keyword evidence="1" id="KW-0472">Membrane</keyword>
<reference evidence="3 4" key="1">
    <citation type="submission" date="2024-04" db="EMBL/GenBank/DDBJ databases">
        <title>Tritrichomonas musculus Genome.</title>
        <authorList>
            <person name="Alves-Ferreira E."/>
            <person name="Grigg M."/>
            <person name="Lorenzi H."/>
            <person name="Galac M."/>
        </authorList>
    </citation>
    <scope>NUCLEOTIDE SEQUENCE [LARGE SCALE GENOMIC DNA]</scope>
    <source>
        <strain evidence="3 4">EAF2021</strain>
    </source>
</reference>
<keyword evidence="4" id="KW-1185">Reference proteome</keyword>
<keyword evidence="1" id="KW-1133">Transmembrane helix</keyword>
<proteinExistence type="predicted"/>
<comment type="caution">
    <text evidence="3">The sequence shown here is derived from an EMBL/GenBank/DDBJ whole genome shotgun (WGS) entry which is preliminary data.</text>
</comment>
<accession>A0ABR2KXA3</accession>
<sequence>MILCFILPLISFSINEAYFENQKNQCICAIKPNECNPYCDCDPFCTPEQKEEFKNYFYLPESDGKYKMSCDPNNRIDKTNLKSIKEVDLNNIKCFSIEGSEFGKKIYNYDSADFGFGNLDEAVESSFVPIKFKNFNNVSYMPGQILVGNGSISNIAPFYFPVAIGSSASNAFIPIRFNASFPKYTGRLLKDRFFFSEVVITTIRGHNGTTKNSTTFIGYDQMRRDIIKRQAFLDIQYIFRCDENYTTILNASMKKLPAPELVQDIPDSNYFYSSFQVFFSKDANERDNTYLPLQMGYYYGTPIMAVNKTSIPNPTKFEVADRIPIKKNADDILFGVNATIILSLDQDDDKSINIDDVYDVTYLTDLKISTPSAIKDIIYKLFPPYNYIFKTYGMIFPEGGGTSLYVNRTSTFDESNTNINSGLKFPIAYWTFYYKKFNNHSAPAFLLQRFIPSLAIPNVTDFGKQGMIKVAFIELDDDGNLFLEDEVRFQSGKFSTLFDFFFMDKSDALKTIGIFFCFAIIATIWCWYACFFYIED</sequence>
<feature type="chain" id="PRO_5047168143" description="Tectonic domain-containing protein" evidence="2">
    <location>
        <begin position="18"/>
        <end position="536"/>
    </location>
</feature>